<accession>A0ABN8XTT6</accession>
<protein>
    <submittedName>
        <fullName evidence="1">Uncharacterized protein</fullName>
    </submittedName>
</protein>
<sequence length="100" mass="10931">MLSFKPTFALSSLTFIKRLFSSSSLSAIRVVSSAYLRLLIFLLSYHLQSCFITCSSVSGNSSSLSCYTDRTSSPTFPMLLSSSPSFFCNITSYSSLCKSS</sequence>
<evidence type="ECO:0000313" key="2">
    <source>
        <dbReference type="Proteomes" id="UP001176941"/>
    </source>
</evidence>
<gene>
    <name evidence="1" type="ORF">MRATA1EN1_LOCUS585</name>
</gene>
<organism evidence="1 2">
    <name type="scientific">Rangifer tarandus platyrhynchus</name>
    <name type="common">Svalbard reindeer</name>
    <dbReference type="NCBI Taxonomy" id="3082113"/>
    <lineage>
        <taxon>Eukaryota</taxon>
        <taxon>Metazoa</taxon>
        <taxon>Chordata</taxon>
        <taxon>Craniata</taxon>
        <taxon>Vertebrata</taxon>
        <taxon>Euteleostomi</taxon>
        <taxon>Mammalia</taxon>
        <taxon>Eutheria</taxon>
        <taxon>Laurasiatheria</taxon>
        <taxon>Artiodactyla</taxon>
        <taxon>Ruminantia</taxon>
        <taxon>Pecora</taxon>
        <taxon>Cervidae</taxon>
        <taxon>Odocoileinae</taxon>
        <taxon>Rangifer</taxon>
    </lineage>
</organism>
<dbReference type="Proteomes" id="UP001176941">
    <property type="component" value="Chromosome 1"/>
</dbReference>
<name>A0ABN8XTT6_RANTA</name>
<dbReference type="EMBL" id="OX459937">
    <property type="protein sequence ID" value="CAI9151623.1"/>
    <property type="molecule type" value="Genomic_DNA"/>
</dbReference>
<evidence type="ECO:0000313" key="1">
    <source>
        <dbReference type="EMBL" id="CAI9151623.1"/>
    </source>
</evidence>
<keyword evidence="2" id="KW-1185">Reference proteome</keyword>
<proteinExistence type="predicted"/>
<reference evidence="1" key="1">
    <citation type="submission" date="2023-04" db="EMBL/GenBank/DDBJ databases">
        <authorList>
            <consortium name="ELIXIR-Norway"/>
        </authorList>
    </citation>
    <scope>NUCLEOTIDE SEQUENCE [LARGE SCALE GENOMIC DNA]</scope>
</reference>